<organism evidence="2 3">
    <name type="scientific">Rhodococcus navarretei</name>
    <dbReference type="NCBI Taxonomy" id="3128981"/>
    <lineage>
        <taxon>Bacteria</taxon>
        <taxon>Bacillati</taxon>
        <taxon>Actinomycetota</taxon>
        <taxon>Actinomycetes</taxon>
        <taxon>Mycobacteriales</taxon>
        <taxon>Nocardiaceae</taxon>
        <taxon>Rhodococcus</taxon>
    </lineage>
</organism>
<protein>
    <submittedName>
        <fullName evidence="2">DUF1990 domain-containing protein</fullName>
    </submittedName>
</protein>
<dbReference type="RefSeq" id="WP_335740773.1">
    <property type="nucleotide sequence ID" value="NZ_JBBPCN010000001.1"/>
</dbReference>
<dbReference type="PANTHER" id="PTHR34202:SF1">
    <property type="entry name" value="UPF0548 PROTEIN"/>
    <property type="match status" value="1"/>
</dbReference>
<reference evidence="2 3" key="1">
    <citation type="submission" date="2024-03" db="EMBL/GenBank/DDBJ databases">
        <title>Rhodococcus navarretei sp. nov. and Pseudarthrobacter quantumdoti sp. nov., two new species with the ability to biosynthesize Quantum Dots isolated from soil samples at Union Glacier, Antarctica.</title>
        <authorList>
            <person name="Vargas M."/>
        </authorList>
    </citation>
    <scope>NUCLEOTIDE SEQUENCE [LARGE SCALE GENOMIC DNA]</scope>
    <source>
        <strain evidence="2 3">EXRC-4A-4</strain>
    </source>
</reference>
<gene>
    <name evidence="2" type="ORF">AABD04_14050</name>
</gene>
<proteinExistence type="predicted"/>
<dbReference type="PANTHER" id="PTHR34202">
    <property type="entry name" value="UPF0548 PROTEIN"/>
    <property type="match status" value="1"/>
</dbReference>
<dbReference type="InterPro" id="IPR014457">
    <property type="entry name" value="UCP010260"/>
</dbReference>
<keyword evidence="3" id="KW-1185">Reference proteome</keyword>
<dbReference type="PIRSF" id="PIRSF010260">
    <property type="entry name" value="UCP010260"/>
    <property type="match status" value="1"/>
</dbReference>
<dbReference type="Proteomes" id="UP001456513">
    <property type="component" value="Unassembled WGS sequence"/>
</dbReference>
<evidence type="ECO:0000313" key="2">
    <source>
        <dbReference type="EMBL" id="MEK8071961.1"/>
    </source>
</evidence>
<feature type="domain" description="DUF1990" evidence="1">
    <location>
        <begin position="12"/>
        <end position="162"/>
    </location>
</feature>
<sequence>MDVSKYRAASFNYADVGATRDTLPAGYHYVEKSRVIGSGVEDFVAAADALMRWDMHRGAGLTVHSSDDAVPDAVVVLTLGPIRIPCRVVYVIDEANRQGFAYGTLDGHPESGEELFHVDYSPADGTVTAHITAFSKPGRWYTRLGGPVGRRVQALFTDRYLTALAKVCTSPRQS</sequence>
<dbReference type="Pfam" id="PF09348">
    <property type="entry name" value="DUF1990"/>
    <property type="match status" value="1"/>
</dbReference>
<dbReference type="InterPro" id="IPR018960">
    <property type="entry name" value="DUF1990"/>
</dbReference>
<dbReference type="EMBL" id="JBBPCN010000001">
    <property type="protein sequence ID" value="MEK8071961.1"/>
    <property type="molecule type" value="Genomic_DNA"/>
</dbReference>
<comment type="caution">
    <text evidence="2">The sequence shown here is derived from an EMBL/GenBank/DDBJ whole genome shotgun (WGS) entry which is preliminary data.</text>
</comment>
<name>A0ABU9CX65_9NOCA</name>
<accession>A0ABU9CX65</accession>
<evidence type="ECO:0000259" key="1">
    <source>
        <dbReference type="Pfam" id="PF09348"/>
    </source>
</evidence>
<evidence type="ECO:0000313" key="3">
    <source>
        <dbReference type="Proteomes" id="UP001456513"/>
    </source>
</evidence>